<gene>
    <name evidence="3" type="ORF">BVC80_1835g536</name>
</gene>
<evidence type="ECO:0000256" key="2">
    <source>
        <dbReference type="SAM" id="SignalP"/>
    </source>
</evidence>
<sequence>MDLKFSVAFLSVLLLVLTRPTLSQGRSDAMDLMNNNDMYEIDYRGPETHSHVPPPYRSGDSPFIHHKTTVMASSSSGPKFKGSRALNGGSIHG</sequence>
<dbReference type="Proteomes" id="UP000195402">
    <property type="component" value="Unassembled WGS sequence"/>
</dbReference>
<keyword evidence="4" id="KW-1185">Reference proteome</keyword>
<dbReference type="OrthoDB" id="1932094at2759"/>
<feature type="region of interest" description="Disordered" evidence="1">
    <location>
        <begin position="72"/>
        <end position="93"/>
    </location>
</feature>
<keyword evidence="2" id="KW-0732">Signal</keyword>
<comment type="caution">
    <text evidence="3">The sequence shown here is derived from an EMBL/GenBank/DDBJ whole genome shotgun (WGS) entry which is preliminary data.</text>
</comment>
<feature type="signal peptide" evidence="2">
    <location>
        <begin position="1"/>
        <end position="23"/>
    </location>
</feature>
<protein>
    <recommendedName>
        <fullName evidence="5">Transmembrane protein</fullName>
    </recommendedName>
</protein>
<accession>A0A200R606</accession>
<name>A0A200R606_MACCD</name>
<dbReference type="InParanoid" id="A0A200R606"/>
<dbReference type="FunCoup" id="A0A200R606">
    <property type="interactions" value="5"/>
</dbReference>
<evidence type="ECO:0000313" key="3">
    <source>
        <dbReference type="EMBL" id="OVA18123.1"/>
    </source>
</evidence>
<dbReference type="OMA" id="HRKPPFI"/>
<organism evidence="3 4">
    <name type="scientific">Macleaya cordata</name>
    <name type="common">Five-seeded plume-poppy</name>
    <name type="synonym">Bocconia cordata</name>
    <dbReference type="NCBI Taxonomy" id="56857"/>
    <lineage>
        <taxon>Eukaryota</taxon>
        <taxon>Viridiplantae</taxon>
        <taxon>Streptophyta</taxon>
        <taxon>Embryophyta</taxon>
        <taxon>Tracheophyta</taxon>
        <taxon>Spermatophyta</taxon>
        <taxon>Magnoliopsida</taxon>
        <taxon>Ranunculales</taxon>
        <taxon>Papaveraceae</taxon>
        <taxon>Papaveroideae</taxon>
        <taxon>Macleaya</taxon>
    </lineage>
</organism>
<proteinExistence type="predicted"/>
<evidence type="ECO:0008006" key="5">
    <source>
        <dbReference type="Google" id="ProtNLM"/>
    </source>
</evidence>
<feature type="chain" id="PRO_5012419592" description="Transmembrane protein" evidence="2">
    <location>
        <begin position="24"/>
        <end position="93"/>
    </location>
</feature>
<evidence type="ECO:0000313" key="4">
    <source>
        <dbReference type="Proteomes" id="UP000195402"/>
    </source>
</evidence>
<reference evidence="3 4" key="1">
    <citation type="journal article" date="2017" name="Mol. Plant">
        <title>The Genome of Medicinal Plant Macleaya cordata Provides New Insights into Benzylisoquinoline Alkaloids Metabolism.</title>
        <authorList>
            <person name="Liu X."/>
            <person name="Liu Y."/>
            <person name="Huang P."/>
            <person name="Ma Y."/>
            <person name="Qing Z."/>
            <person name="Tang Q."/>
            <person name="Cao H."/>
            <person name="Cheng P."/>
            <person name="Zheng Y."/>
            <person name="Yuan Z."/>
            <person name="Zhou Y."/>
            <person name="Liu J."/>
            <person name="Tang Z."/>
            <person name="Zhuo Y."/>
            <person name="Zhang Y."/>
            <person name="Yu L."/>
            <person name="Huang J."/>
            <person name="Yang P."/>
            <person name="Peng Q."/>
            <person name="Zhang J."/>
            <person name="Jiang W."/>
            <person name="Zhang Z."/>
            <person name="Lin K."/>
            <person name="Ro D.K."/>
            <person name="Chen X."/>
            <person name="Xiong X."/>
            <person name="Shang Y."/>
            <person name="Huang S."/>
            <person name="Zeng J."/>
        </authorList>
    </citation>
    <scope>NUCLEOTIDE SEQUENCE [LARGE SCALE GENOMIC DNA]</scope>
    <source>
        <strain evidence="4">cv. BLH2017</strain>
        <tissue evidence="3">Root</tissue>
    </source>
</reference>
<dbReference type="EMBL" id="MVGT01000437">
    <property type="protein sequence ID" value="OVA18123.1"/>
    <property type="molecule type" value="Genomic_DNA"/>
</dbReference>
<dbReference type="AlphaFoldDB" id="A0A200R606"/>
<evidence type="ECO:0000256" key="1">
    <source>
        <dbReference type="SAM" id="MobiDB-lite"/>
    </source>
</evidence>